<dbReference type="Pfam" id="PF00566">
    <property type="entry name" value="RabGAP-TBC"/>
    <property type="match status" value="1"/>
</dbReference>
<protein>
    <recommendedName>
        <fullName evidence="3">Rab-GAP TBC domain-containing protein</fullName>
    </recommendedName>
</protein>
<evidence type="ECO:0000256" key="2">
    <source>
        <dbReference type="SAM" id="MobiDB-lite"/>
    </source>
</evidence>
<feature type="region of interest" description="Disordered" evidence="2">
    <location>
        <begin position="690"/>
        <end position="729"/>
    </location>
</feature>
<dbReference type="PROSITE" id="PS50086">
    <property type="entry name" value="TBC_RABGAP"/>
    <property type="match status" value="1"/>
</dbReference>
<keyword evidence="5" id="KW-1185">Reference proteome</keyword>
<dbReference type="Proteomes" id="UP001165090">
    <property type="component" value="Unassembled WGS sequence"/>
</dbReference>
<feature type="compositionally biased region" description="Low complexity" evidence="2">
    <location>
        <begin position="1419"/>
        <end position="1432"/>
    </location>
</feature>
<evidence type="ECO:0000313" key="5">
    <source>
        <dbReference type="Proteomes" id="UP001165090"/>
    </source>
</evidence>
<dbReference type="PANTHER" id="PTHR47219">
    <property type="entry name" value="RAB GTPASE-ACTIVATING PROTEIN 1-LIKE"/>
    <property type="match status" value="1"/>
</dbReference>
<evidence type="ECO:0000313" key="4">
    <source>
        <dbReference type="EMBL" id="GLI59919.1"/>
    </source>
</evidence>
<proteinExistence type="predicted"/>
<feature type="domain" description="Rab-GAP TBC" evidence="3">
    <location>
        <begin position="116"/>
        <end position="350"/>
    </location>
</feature>
<evidence type="ECO:0000256" key="1">
    <source>
        <dbReference type="SAM" id="Coils"/>
    </source>
</evidence>
<sequence>MDAPAVTEFFSLDDSPAKPANADDTVRDHYGFMVPADYHELYRMYSPVWEQEETEREAHWCQFLIELAHLSADDGKFASLEDLCANYLQDAVTISRNEQVPPSPQRQKLDALVQGGIPFTIRGSVWTVFLDTSVRTQRDYYNDLVKRCLGDLQYRGHLELDEIRQQATLASQALQDAAALHGLSGYAAVTEKALSTWRSNSKVWLTQIEKDLPRTFPGLMLMEVSGRPALRRVLAAYSLHNSQVGYCQGLNFVAGTLLLFLDEENAFWCLCALLEDILKGYYDVDMMGMQVDQRVFKRLVSEHFPQLAAHLEGLGADVSCVFVQWFLCVFVNFLPIEACLRVWDALFYYRSPTVLFKTALALLEVFNPALSCCTDVLDALDLLQTMAPLTYDSNRLVSHAFGPAFEGVTDTRLATLRREYREEVEAEAAALAEELAWESSTASGTTAGGGGCVAVMAHQAASNVSASSQTGAQQAPAPQQSNSRISVLKMIARGMKEKFAGVGVGVGGSTSIGGGGNSARAAYSGSGANSVERAASPVPDATLAAAITSVALGGSGGSGSAATPVPADGGAEEPLLIRSSQPLDAGGVDVDSEDYHRLNGDEGFQYEQVGYVAPSDLCSEVADRGGNSLEPLPCSPPSAQRPTPLIAAPHLQGNDASLSGATAISSIASGGVTSGIKMHQQQQLHAVGTAAPPIGPKATRGAAAGAAEGEDHGVLGGSTAPAPQQAASYGDDPLKQLMEVAAGMISTLEPAAAPPPAPAPAPVDAGDCGNGGNGARPLRRSSYSSFRRHETPKWTSFRVYSGSAAAVGGTNQESFLNSAAAMAPMGPLPVVAVISARTSSFPGIAVAGSSEPPVGPMSPHVLMLAAERSQSLGAHLRAEDEQDDDVGGGSGVATVEVLTQRLQFASGSHSAVAAPTAAAAHAAGTNGFGGGGADTVDGSVITSDFSQVQAADQARRAQGSKRRCSKAASMAWDIALAPLKLRQKMQQHLKDQTRQQQPLQPPLNQLAMQKHQHQQHDQQPPLPPQRGNARDSGNGDWAAAPGLHPRFMPHGSEATVQNPHAGAARGLAPTTSTGSDERPLDSCHDGALSKRQGHFQSPTGSGIPATAATETAQCRAGADDSVGRGGTGLQTSVPARTPSAAIPLSAPRGVGVGVGTAMAAGDLTVHLRQQHLNQHLHHPNHHPNHHFHAAAVGGPHPHIPGGGGPSTSHAAAGSSVASTCSVLVLDEHKEHSPAEARDEWVIMSAPSESLSLMPSALLRPNCHGQHGLAYGHGPPVGTATVTATGVPAHSLIAPDGSGVSGTPASDGSSSGVGSRSTSTFFGQPVQQQYPGPCPPGLYHAPHNNASSGFVGVGSSGAVTLSSAHHGGDAGTAACGSAAGGAGGGSLAADVAATAAAFRGGDAAASIVEGWEVPAVRDTGSVSGASGAPAGSADWRSAADGAGPPVQEMRESFGVEDLLRQRSVLNIQLQRLKQPSPTLAPATAATRTTEAAASTTAATAAVAATATAGWSFPSDCGTSESVDAARTSPAAALGASASGNRDTSARPPAVAEGATGRDAASGSCQSLGDLAPSMGRLVQLQQVLEDLAATLAAPAPAAAVTGTSSSPGVPAAAEAVPPTPSIAAAAGGSGPVFLPDGLLSLPLPYTAAAASQMPTVTPFDQLVVGPGGQVRLQSVVATPVTPPVLVSVAGLSAANIPPAGAVPPSAPTEAAQASPVQQQQRELLQEASGLCSVLRGDLSSGFRRTAEASALLEQYDVLCEVLAARLDELIHQLAEKQYTIDKLSNKLDQTMQKYAAQDTALADKDFAIRNLQFQLQTGHAIAAAAGGGGAPLVSGLSGAFGFSGATASTPLGHFPGATSAISTRGTPGSTPGGAGGGAFSLVPTGGAHNLLGSGGTTAAAAAGAAAPRHSSPPRGVNQSLLWQFGKNLKAKFGGRDDQQDG</sequence>
<feature type="compositionally biased region" description="Low complexity" evidence="2">
    <location>
        <begin position="1305"/>
        <end position="1319"/>
    </location>
</feature>
<dbReference type="InterPro" id="IPR035969">
    <property type="entry name" value="Rab-GAP_TBC_sf"/>
</dbReference>
<dbReference type="InterPro" id="IPR050302">
    <property type="entry name" value="Rab_GAP_TBC_domain"/>
</dbReference>
<feature type="region of interest" description="Disordered" evidence="2">
    <location>
        <begin position="1857"/>
        <end position="1878"/>
    </location>
</feature>
<dbReference type="PANTHER" id="PTHR47219:SF20">
    <property type="entry name" value="TBC1 DOMAIN FAMILY MEMBER 2B"/>
    <property type="match status" value="1"/>
</dbReference>
<feature type="region of interest" description="Disordered" evidence="2">
    <location>
        <begin position="1532"/>
        <end position="1561"/>
    </location>
</feature>
<accession>A0ABQ5RQU5</accession>
<feature type="compositionally biased region" description="Basic and acidic residues" evidence="2">
    <location>
        <begin position="1075"/>
        <end position="1088"/>
    </location>
</feature>
<reference evidence="4 5" key="1">
    <citation type="journal article" date="2023" name="IScience">
        <title>Expanded male sex-determining region conserved during the evolution of homothallism in the green alga Volvox.</title>
        <authorList>
            <person name="Yamamoto K."/>
            <person name="Matsuzaki R."/>
            <person name="Mahakham W."/>
            <person name="Heman W."/>
            <person name="Sekimoto H."/>
            <person name="Kawachi M."/>
            <person name="Minakuchi Y."/>
            <person name="Toyoda A."/>
            <person name="Nozaki H."/>
        </authorList>
    </citation>
    <scope>NUCLEOTIDE SEQUENCE [LARGE SCALE GENOMIC DNA]</scope>
    <source>
        <strain evidence="4 5">NIES-4468</strain>
    </source>
</reference>
<organism evidence="4 5">
    <name type="scientific">Volvox africanus</name>
    <dbReference type="NCBI Taxonomy" id="51714"/>
    <lineage>
        <taxon>Eukaryota</taxon>
        <taxon>Viridiplantae</taxon>
        <taxon>Chlorophyta</taxon>
        <taxon>core chlorophytes</taxon>
        <taxon>Chlorophyceae</taxon>
        <taxon>CS clade</taxon>
        <taxon>Chlamydomonadales</taxon>
        <taxon>Volvocaceae</taxon>
        <taxon>Volvox</taxon>
    </lineage>
</organism>
<name>A0ABQ5RQU5_9CHLO</name>
<feature type="region of interest" description="Disordered" evidence="2">
    <location>
        <begin position="1292"/>
        <end position="1319"/>
    </location>
</feature>
<dbReference type="EMBL" id="BSDZ01000004">
    <property type="protein sequence ID" value="GLI59919.1"/>
    <property type="molecule type" value="Genomic_DNA"/>
</dbReference>
<dbReference type="InterPro" id="IPR000195">
    <property type="entry name" value="Rab-GAP-TBC_dom"/>
</dbReference>
<feature type="region of interest" description="Disordered" evidence="2">
    <location>
        <begin position="1006"/>
        <end position="1141"/>
    </location>
</feature>
<gene>
    <name evidence="4" type="ORF">VaNZ11_001966</name>
</gene>
<dbReference type="SMART" id="SM00164">
    <property type="entry name" value="TBC"/>
    <property type="match status" value="1"/>
</dbReference>
<dbReference type="SUPFAM" id="SSF47923">
    <property type="entry name" value="Ypt/Rab-GAP domain of gyp1p"/>
    <property type="match status" value="2"/>
</dbReference>
<comment type="caution">
    <text evidence="4">The sequence shown here is derived from an EMBL/GenBank/DDBJ whole genome shotgun (WGS) entry which is preliminary data.</text>
</comment>
<feature type="coiled-coil region" evidence="1">
    <location>
        <begin position="1765"/>
        <end position="1792"/>
    </location>
</feature>
<feature type="region of interest" description="Disordered" evidence="2">
    <location>
        <begin position="1418"/>
        <end position="1443"/>
    </location>
</feature>
<dbReference type="Gene3D" id="1.10.8.270">
    <property type="entry name" value="putative rabgap domain of human tbc1 domain family member 14 like domains"/>
    <property type="match status" value="1"/>
</dbReference>
<dbReference type="Gene3D" id="1.10.472.80">
    <property type="entry name" value="Ypt/Rab-GAP domain of gyp1p, domain 3"/>
    <property type="match status" value="1"/>
</dbReference>
<evidence type="ECO:0000259" key="3">
    <source>
        <dbReference type="PROSITE" id="PS50086"/>
    </source>
</evidence>
<feature type="region of interest" description="Disordered" evidence="2">
    <location>
        <begin position="622"/>
        <end position="652"/>
    </location>
</feature>
<keyword evidence="1" id="KW-0175">Coiled coil</keyword>